<evidence type="ECO:0000259" key="2">
    <source>
        <dbReference type="Pfam" id="PF11741"/>
    </source>
</evidence>
<dbReference type="Gene3D" id="2.60.40.3500">
    <property type="match status" value="1"/>
</dbReference>
<dbReference type="AlphaFoldDB" id="A0A433V7I1"/>
<sequence length="293" mass="31517">MLTVSSITIAVAPNAQLQDWRFSPEFGQLEFTLSAVSQPKVFFLSQPERLVIDLPGTKLGFVPTQQNYSGAIQRIRLSQLNESVTRIVLDLAPGTPINPSQVLVQPTSPTSWVLRPFANFANNIPQGIYAPQPPNNNIPQGIYAPQPPNNNIPQGIYAPQPPNNNIPQPLNAPLPPNNTAPIYTPQQPGIITPPGASLPSTNTNIQQQQQPFVSVPPLTTNNTSPIPGSILPPATFPNPSGGIINTPPLITPNNNFPTTIVPTTIVPTSPNIPITNTNPNDIVPWGQNLPTQR</sequence>
<name>A0A433V7I1_9CYAN</name>
<evidence type="ECO:0000256" key="1">
    <source>
        <dbReference type="SAM" id="MobiDB-lite"/>
    </source>
</evidence>
<feature type="domain" description="AMIN" evidence="2">
    <location>
        <begin position="20"/>
        <end position="108"/>
    </location>
</feature>
<feature type="compositionally biased region" description="Low complexity" evidence="1">
    <location>
        <begin position="271"/>
        <end position="284"/>
    </location>
</feature>
<feature type="region of interest" description="Disordered" evidence="1">
    <location>
        <begin position="271"/>
        <end position="293"/>
    </location>
</feature>
<accession>A0A433V7I1</accession>
<dbReference type="Pfam" id="PF11741">
    <property type="entry name" value="AMIN"/>
    <property type="match status" value="1"/>
</dbReference>
<keyword evidence="4" id="KW-1185">Reference proteome</keyword>
<reference evidence="3" key="2">
    <citation type="journal article" date="2019" name="Genome Biol. Evol.">
        <title>Day and night: Metabolic profiles and evolutionary relationships of six axenic non-marine cyanobacteria.</title>
        <authorList>
            <person name="Will S.E."/>
            <person name="Henke P."/>
            <person name="Boedeker C."/>
            <person name="Huang S."/>
            <person name="Brinkmann H."/>
            <person name="Rohde M."/>
            <person name="Jarek M."/>
            <person name="Friedl T."/>
            <person name="Seufert S."/>
            <person name="Schumacher M."/>
            <person name="Overmann J."/>
            <person name="Neumann-Schaal M."/>
            <person name="Petersen J."/>
        </authorList>
    </citation>
    <scope>NUCLEOTIDE SEQUENCE [LARGE SCALE GENOMIC DNA]</scope>
    <source>
        <strain evidence="3">PCC 7102</strain>
    </source>
</reference>
<reference evidence="3" key="1">
    <citation type="submission" date="2018-12" db="EMBL/GenBank/DDBJ databases">
        <authorList>
            <person name="Will S."/>
            <person name="Neumann-Schaal M."/>
            <person name="Henke P."/>
        </authorList>
    </citation>
    <scope>NUCLEOTIDE SEQUENCE</scope>
    <source>
        <strain evidence="3">PCC 7102</strain>
    </source>
</reference>
<dbReference type="EMBL" id="RSCL01000017">
    <property type="protein sequence ID" value="RUT02063.1"/>
    <property type="molecule type" value="Genomic_DNA"/>
</dbReference>
<evidence type="ECO:0000313" key="4">
    <source>
        <dbReference type="Proteomes" id="UP000271624"/>
    </source>
</evidence>
<comment type="caution">
    <text evidence="3">The sequence shown here is derived from an EMBL/GenBank/DDBJ whole genome shotgun (WGS) entry which is preliminary data.</text>
</comment>
<dbReference type="InterPro" id="IPR021731">
    <property type="entry name" value="AMIN_dom"/>
</dbReference>
<organism evidence="3 4">
    <name type="scientific">Dulcicalothrix desertica PCC 7102</name>
    <dbReference type="NCBI Taxonomy" id="232991"/>
    <lineage>
        <taxon>Bacteria</taxon>
        <taxon>Bacillati</taxon>
        <taxon>Cyanobacteriota</taxon>
        <taxon>Cyanophyceae</taxon>
        <taxon>Nostocales</taxon>
        <taxon>Calotrichaceae</taxon>
        <taxon>Dulcicalothrix</taxon>
    </lineage>
</organism>
<dbReference type="Proteomes" id="UP000271624">
    <property type="component" value="Unassembled WGS sequence"/>
</dbReference>
<protein>
    <recommendedName>
        <fullName evidence="2">AMIN domain-containing protein</fullName>
    </recommendedName>
</protein>
<evidence type="ECO:0000313" key="3">
    <source>
        <dbReference type="EMBL" id="RUT02063.1"/>
    </source>
</evidence>
<gene>
    <name evidence="3" type="ORF">DSM106972_061380</name>
</gene>
<proteinExistence type="predicted"/>